<comment type="similarity">
    <text evidence="2">Belongs to the pterin-4-alpha-carbinolamine dehydratase family.</text>
</comment>
<evidence type="ECO:0000256" key="3">
    <source>
        <dbReference type="ARBA" id="ARBA00013252"/>
    </source>
</evidence>
<protein>
    <recommendedName>
        <fullName evidence="3">4a-hydroxytetrahydrobiopterin dehydratase</fullName>
        <ecNumber evidence="3">4.2.1.96</ecNumber>
    </recommendedName>
    <alternativeName>
        <fullName evidence="5">4-alpha-hydroxy-tetrahydropterin dehydratase</fullName>
    </alternativeName>
    <alternativeName>
        <fullName evidence="6">Pterin carbinolamine dehydratase</fullName>
    </alternativeName>
</protein>
<dbReference type="Gene3D" id="3.30.1360.20">
    <property type="entry name" value="Transcriptional coactivator/pterin dehydratase"/>
    <property type="match status" value="1"/>
</dbReference>
<dbReference type="GO" id="GO:0008124">
    <property type="term" value="F:4-alpha-hydroxytetrahydrobiopterin dehydratase activity"/>
    <property type="evidence" value="ECO:0007669"/>
    <property type="project" value="UniProtKB-EC"/>
</dbReference>
<dbReference type="FunFam" id="3.30.1360.20:FF:000001">
    <property type="entry name" value="Pterin-4-alpha-carbinolamine dehydratase 2"/>
    <property type="match status" value="1"/>
</dbReference>
<comment type="catalytic activity">
    <reaction evidence="1">
        <text>(4aS,6R)-4a-hydroxy-L-erythro-5,6,7,8-tetrahydrobiopterin = (6R)-L-erythro-6,7-dihydrobiopterin + H2O</text>
        <dbReference type="Rhea" id="RHEA:11920"/>
        <dbReference type="ChEBI" id="CHEBI:15377"/>
        <dbReference type="ChEBI" id="CHEBI:15642"/>
        <dbReference type="ChEBI" id="CHEBI:43120"/>
        <dbReference type="EC" id="4.2.1.96"/>
    </reaction>
</comment>
<dbReference type="PANTHER" id="PTHR12599:SF0">
    <property type="entry name" value="PTERIN-4-ALPHA-CARBINOLAMINE DEHYDRATASE"/>
    <property type="match status" value="1"/>
</dbReference>
<feature type="region of interest" description="Disordered" evidence="7">
    <location>
        <begin position="56"/>
        <end position="75"/>
    </location>
</feature>
<evidence type="ECO:0000256" key="7">
    <source>
        <dbReference type="SAM" id="MobiDB-lite"/>
    </source>
</evidence>
<evidence type="ECO:0000313" key="9">
    <source>
        <dbReference type="Proteomes" id="UP000075884"/>
    </source>
</evidence>
<proteinExistence type="inferred from homology"/>
<dbReference type="GO" id="GO:0006729">
    <property type="term" value="P:tetrahydrobiopterin biosynthetic process"/>
    <property type="evidence" value="ECO:0007669"/>
    <property type="project" value="InterPro"/>
</dbReference>
<dbReference type="VEuPathDB" id="VectorBase:ADIR001408"/>
<evidence type="ECO:0000313" key="8">
    <source>
        <dbReference type="EnsemblMetazoa" id="ADIR001408-PA"/>
    </source>
</evidence>
<name>A0A182N1A0_9DIPT</name>
<keyword evidence="4" id="KW-0456">Lyase</keyword>
<organism evidence="8 9">
    <name type="scientific">Anopheles dirus</name>
    <dbReference type="NCBI Taxonomy" id="7168"/>
    <lineage>
        <taxon>Eukaryota</taxon>
        <taxon>Metazoa</taxon>
        <taxon>Ecdysozoa</taxon>
        <taxon>Arthropoda</taxon>
        <taxon>Hexapoda</taxon>
        <taxon>Insecta</taxon>
        <taxon>Pterygota</taxon>
        <taxon>Neoptera</taxon>
        <taxon>Endopterygota</taxon>
        <taxon>Diptera</taxon>
        <taxon>Nematocera</taxon>
        <taxon>Culicoidea</taxon>
        <taxon>Culicidae</taxon>
        <taxon>Anophelinae</taxon>
        <taxon>Anopheles</taxon>
    </lineage>
</organism>
<reference evidence="9" key="1">
    <citation type="submission" date="2013-03" db="EMBL/GenBank/DDBJ databases">
        <title>The Genome Sequence of Anopheles dirus WRAIR2.</title>
        <authorList>
            <consortium name="The Broad Institute Genomics Platform"/>
            <person name="Neafsey D.E."/>
            <person name="Walton C."/>
            <person name="Walker B."/>
            <person name="Young S.K."/>
            <person name="Zeng Q."/>
            <person name="Gargeya S."/>
            <person name="Fitzgerald M."/>
            <person name="Haas B."/>
            <person name="Abouelleil A."/>
            <person name="Allen A.W."/>
            <person name="Alvarado L."/>
            <person name="Arachchi H.M."/>
            <person name="Berlin A.M."/>
            <person name="Chapman S.B."/>
            <person name="Gainer-Dewar J."/>
            <person name="Goldberg J."/>
            <person name="Griggs A."/>
            <person name="Gujja S."/>
            <person name="Hansen M."/>
            <person name="Howarth C."/>
            <person name="Imamovic A."/>
            <person name="Ireland A."/>
            <person name="Larimer J."/>
            <person name="McCowan C."/>
            <person name="Murphy C."/>
            <person name="Pearson M."/>
            <person name="Poon T.W."/>
            <person name="Priest M."/>
            <person name="Roberts A."/>
            <person name="Saif S."/>
            <person name="Shea T."/>
            <person name="Sisk P."/>
            <person name="Sykes S."/>
            <person name="Wortman J."/>
            <person name="Nusbaum C."/>
            <person name="Birren B."/>
        </authorList>
    </citation>
    <scope>NUCLEOTIDE SEQUENCE [LARGE SCALE GENOMIC DNA]</scope>
    <source>
        <strain evidence="9">WRAIR2</strain>
    </source>
</reference>
<dbReference type="CDD" id="cd00914">
    <property type="entry name" value="PCD_DCoH_subfamily_b"/>
    <property type="match status" value="1"/>
</dbReference>
<dbReference type="HAMAP" id="MF_00434">
    <property type="entry name" value="Pterin_4_alpha"/>
    <property type="match status" value="1"/>
</dbReference>
<dbReference type="STRING" id="7168.A0A182N1A0"/>
<evidence type="ECO:0000256" key="1">
    <source>
        <dbReference type="ARBA" id="ARBA00001554"/>
    </source>
</evidence>
<dbReference type="Proteomes" id="UP000075884">
    <property type="component" value="Unassembled WGS sequence"/>
</dbReference>
<evidence type="ECO:0000256" key="4">
    <source>
        <dbReference type="ARBA" id="ARBA00023239"/>
    </source>
</evidence>
<dbReference type="AlphaFoldDB" id="A0A182N1A0"/>
<dbReference type="NCBIfam" id="NF002020">
    <property type="entry name" value="PRK00823.1-5"/>
    <property type="match status" value="1"/>
</dbReference>
<sequence>MIAPLVMRHGAPAFGVAVSVTAATAGLGKPREFAVRGGPWMLRVLGQTRSIGHWSAGGRSQLEQSPHQYHHPNRASNGTVARASALPSRRQQPFVRPFSKTNVISRKMPAPRNRSIPGGATGGTARWSGPYLPCCHLPFFHVSLSLPAVPQVAKLNEEQRAEQLKPLFAAGWTMVEGGRDAIYKEFLFGDFNEAFGFMTRVALKADKMDHHPEWFNVYNKVQVTLATHDCGGLSERDVKLAQFLDKVAAAK</sequence>
<evidence type="ECO:0000256" key="5">
    <source>
        <dbReference type="ARBA" id="ARBA00030497"/>
    </source>
</evidence>
<dbReference type="EC" id="4.2.1.96" evidence="3"/>
<dbReference type="InterPro" id="IPR001533">
    <property type="entry name" value="Pterin_deHydtase"/>
</dbReference>
<reference evidence="8" key="2">
    <citation type="submission" date="2020-05" db="UniProtKB">
        <authorList>
            <consortium name="EnsemblMetazoa"/>
        </authorList>
    </citation>
    <scope>IDENTIFICATION</scope>
    <source>
        <strain evidence="8">WRAIR2</strain>
    </source>
</reference>
<accession>A0A182N1A0</accession>
<dbReference type="InterPro" id="IPR036428">
    <property type="entry name" value="PCD_sf"/>
</dbReference>
<feature type="region of interest" description="Disordered" evidence="7">
    <location>
        <begin position="97"/>
        <end position="119"/>
    </location>
</feature>
<dbReference type="SUPFAM" id="SSF55248">
    <property type="entry name" value="PCD-like"/>
    <property type="match status" value="1"/>
</dbReference>
<keyword evidence="9" id="KW-1185">Reference proteome</keyword>
<evidence type="ECO:0000256" key="2">
    <source>
        <dbReference type="ARBA" id="ARBA00006472"/>
    </source>
</evidence>
<dbReference type="PANTHER" id="PTHR12599">
    <property type="entry name" value="PTERIN-4-ALPHA-CARBINOLAMINE DEHYDRATASE"/>
    <property type="match status" value="1"/>
</dbReference>
<dbReference type="NCBIfam" id="NF002018">
    <property type="entry name" value="PRK00823.1-3"/>
    <property type="match status" value="1"/>
</dbReference>
<dbReference type="Pfam" id="PF01329">
    <property type="entry name" value="Pterin_4a"/>
    <property type="match status" value="1"/>
</dbReference>
<dbReference type="EnsemblMetazoa" id="ADIR001408-RA">
    <property type="protein sequence ID" value="ADIR001408-PA"/>
    <property type="gene ID" value="ADIR001408"/>
</dbReference>
<evidence type="ECO:0000256" key="6">
    <source>
        <dbReference type="ARBA" id="ARBA00031023"/>
    </source>
</evidence>